<evidence type="ECO:0000313" key="3">
    <source>
        <dbReference type="EMBL" id="KAH7358964.1"/>
    </source>
</evidence>
<evidence type="ECO:0000259" key="2">
    <source>
        <dbReference type="SMART" id="SM01373"/>
    </source>
</evidence>
<organism evidence="3 4">
    <name type="scientific">Plectosphaerella cucumerina</name>
    <dbReference type="NCBI Taxonomy" id="40658"/>
    <lineage>
        <taxon>Eukaryota</taxon>
        <taxon>Fungi</taxon>
        <taxon>Dikarya</taxon>
        <taxon>Ascomycota</taxon>
        <taxon>Pezizomycotina</taxon>
        <taxon>Sordariomycetes</taxon>
        <taxon>Hypocreomycetidae</taxon>
        <taxon>Glomerellales</taxon>
        <taxon>Plectosphaerellaceae</taxon>
        <taxon>Plectosphaerella</taxon>
    </lineage>
</organism>
<feature type="domain" description="MAGE" evidence="2">
    <location>
        <begin position="55"/>
        <end position="256"/>
    </location>
</feature>
<sequence length="328" mass="36728">MPPPNRRRRDAEDDADEDERPRQRPNLDSDEERDMAHMVSEDAEPTADEQLAKKLIRYAMACDYARVAIRRDGIKDKALGEHGRAFQRVLKTAQQQLRTIWGMELRELPVREKHSLEEKRKAIKSQSQMKSSSGVYVLSTTLPDKYRSAAIIGPSRAPNQDNEAAYVAFYTMIIALIFLNGGELSDPKLRRYLHRLNAEAYLLTDPTEEVLKRMQSQGYVIRQVQRDAASQLQGGTENVVWYVGPRGHEEVGMDGASGLAREVWGQQEGEGEAEELEKRIGASFGVVRVPVQNGGGEPEASQNGTPVAGPSGTNGRRRTRGQVEEEDE</sequence>
<dbReference type="OrthoDB" id="205198at2759"/>
<dbReference type="InterPro" id="IPR037445">
    <property type="entry name" value="MAGE"/>
</dbReference>
<reference evidence="3" key="1">
    <citation type="journal article" date="2021" name="Nat. Commun.">
        <title>Genetic determinants of endophytism in the Arabidopsis root mycobiome.</title>
        <authorList>
            <person name="Mesny F."/>
            <person name="Miyauchi S."/>
            <person name="Thiergart T."/>
            <person name="Pickel B."/>
            <person name="Atanasova L."/>
            <person name="Karlsson M."/>
            <person name="Huettel B."/>
            <person name="Barry K.W."/>
            <person name="Haridas S."/>
            <person name="Chen C."/>
            <person name="Bauer D."/>
            <person name="Andreopoulos W."/>
            <person name="Pangilinan J."/>
            <person name="LaButti K."/>
            <person name="Riley R."/>
            <person name="Lipzen A."/>
            <person name="Clum A."/>
            <person name="Drula E."/>
            <person name="Henrissat B."/>
            <person name="Kohler A."/>
            <person name="Grigoriev I.V."/>
            <person name="Martin F.M."/>
            <person name="Hacquard S."/>
        </authorList>
    </citation>
    <scope>NUCLEOTIDE SEQUENCE</scope>
    <source>
        <strain evidence="3">MPI-CAGE-AT-0016</strain>
    </source>
</reference>
<dbReference type="PANTHER" id="PTHR11736:SF14">
    <property type="entry name" value="NSE3 HOMOLOG, SMC5-SMC6 COMPLEX COMPONENT"/>
    <property type="match status" value="1"/>
</dbReference>
<comment type="caution">
    <text evidence="3">The sequence shown here is derived from an EMBL/GenBank/DDBJ whole genome shotgun (WGS) entry which is preliminary data.</text>
</comment>
<dbReference type="GO" id="GO:0006281">
    <property type="term" value="P:DNA repair"/>
    <property type="evidence" value="ECO:0007669"/>
    <property type="project" value="TreeGrafter"/>
</dbReference>
<feature type="region of interest" description="Disordered" evidence="1">
    <location>
        <begin position="1"/>
        <end position="47"/>
    </location>
</feature>
<name>A0A8K0TCB8_9PEZI</name>
<proteinExistence type="predicted"/>
<dbReference type="PANTHER" id="PTHR11736">
    <property type="entry name" value="MELANOMA-ASSOCIATED ANTIGEN MAGE ANTIGEN"/>
    <property type="match status" value="1"/>
</dbReference>
<dbReference type="InterPro" id="IPR002190">
    <property type="entry name" value="MHD_dom"/>
</dbReference>
<dbReference type="Pfam" id="PF01454">
    <property type="entry name" value="MAGE"/>
    <property type="match status" value="1"/>
</dbReference>
<evidence type="ECO:0000313" key="4">
    <source>
        <dbReference type="Proteomes" id="UP000813385"/>
    </source>
</evidence>
<evidence type="ECO:0000256" key="1">
    <source>
        <dbReference type="SAM" id="MobiDB-lite"/>
    </source>
</evidence>
<protein>
    <submittedName>
        <fullName evidence="3">MAGE family-domain-containing protein</fullName>
    </submittedName>
</protein>
<dbReference type="AlphaFoldDB" id="A0A8K0TCB8"/>
<dbReference type="Proteomes" id="UP000813385">
    <property type="component" value="Unassembled WGS sequence"/>
</dbReference>
<feature type="region of interest" description="Disordered" evidence="1">
    <location>
        <begin position="289"/>
        <end position="328"/>
    </location>
</feature>
<dbReference type="SMART" id="SM01373">
    <property type="entry name" value="MAGE"/>
    <property type="match status" value="1"/>
</dbReference>
<gene>
    <name evidence="3" type="ORF">B0T11DRAFT_110391</name>
</gene>
<dbReference type="InterPro" id="IPR041898">
    <property type="entry name" value="MAGE_WH1"/>
</dbReference>
<dbReference type="InterPro" id="IPR041899">
    <property type="entry name" value="MAGE_WH2"/>
</dbReference>
<dbReference type="Gene3D" id="1.10.10.1210">
    <property type="entry name" value="MAGE homology domain, winged helix WH2 motif"/>
    <property type="match status" value="1"/>
</dbReference>
<dbReference type="Gene3D" id="1.10.10.1200">
    <property type="entry name" value="MAGE homology domain, winged helix WH1 motif"/>
    <property type="match status" value="1"/>
</dbReference>
<dbReference type="EMBL" id="JAGPXD010000004">
    <property type="protein sequence ID" value="KAH7358964.1"/>
    <property type="molecule type" value="Genomic_DNA"/>
</dbReference>
<dbReference type="GO" id="GO:0005634">
    <property type="term" value="C:nucleus"/>
    <property type="evidence" value="ECO:0007669"/>
    <property type="project" value="TreeGrafter"/>
</dbReference>
<keyword evidence="4" id="KW-1185">Reference proteome</keyword>
<accession>A0A8K0TCB8</accession>